<sequence length="339" mass="35954">MPDGAWQPPPQPQWPHQGPVHPSQSYPPRPSPPQGPPQRFQSPHQEQPYPPQPYPPQSYPWQGHPPAGPPPGRHQPPAQQAYPPPQPPAPPARPPRGAGRIVGGVIVGGFGLLAALGGAGIVAQAVSNSRQEITDRTYVRNLWRNLPVETLFPASIGVRDPDSKVSAERGWTRVAISQDTSCEAALSGDLAATAAERGCVAALRATYLDPTGGTAATAAVVAFSEEEDRNDLDMMVRETQREKRGADQAVHALAAPGLQWKDAFRAGSGGGHVYAVDAPLFVVVTSGPADGRRAGRLPGTWGRRELQQLEDLEPWAETATGLARTLAARLAAEAGKARA</sequence>
<organism evidence="3 4">
    <name type="scientific">Streptosporangium carneum</name>
    <dbReference type="NCBI Taxonomy" id="47481"/>
    <lineage>
        <taxon>Bacteria</taxon>
        <taxon>Bacillati</taxon>
        <taxon>Actinomycetota</taxon>
        <taxon>Actinomycetes</taxon>
        <taxon>Streptosporangiales</taxon>
        <taxon>Streptosporangiaceae</taxon>
        <taxon>Streptosporangium</taxon>
    </lineage>
</organism>
<comment type="caution">
    <text evidence="3">The sequence shown here is derived from an EMBL/GenBank/DDBJ whole genome shotgun (WGS) entry which is preliminary data.</text>
</comment>
<reference evidence="3" key="1">
    <citation type="journal article" date="2014" name="Int. J. Syst. Evol. Microbiol.">
        <title>Complete genome sequence of Corynebacterium casei LMG S-19264T (=DSM 44701T), isolated from a smear-ripened cheese.</title>
        <authorList>
            <consortium name="US DOE Joint Genome Institute (JGI-PGF)"/>
            <person name="Walter F."/>
            <person name="Albersmeier A."/>
            <person name="Kalinowski J."/>
            <person name="Ruckert C."/>
        </authorList>
    </citation>
    <scope>NUCLEOTIDE SEQUENCE</scope>
    <source>
        <strain evidence="3">VKM Ac-2007</strain>
    </source>
</reference>
<gene>
    <name evidence="3" type="ORF">GCM10017600_31310</name>
</gene>
<dbReference type="AlphaFoldDB" id="A0A9W6I2F5"/>
<accession>A0A9W6I2F5</accession>
<name>A0A9W6I2F5_9ACTN</name>
<evidence type="ECO:0000313" key="4">
    <source>
        <dbReference type="Proteomes" id="UP001143474"/>
    </source>
</evidence>
<feature type="transmembrane region" description="Helical" evidence="2">
    <location>
        <begin position="101"/>
        <end position="123"/>
    </location>
</feature>
<evidence type="ECO:0000313" key="3">
    <source>
        <dbReference type="EMBL" id="GLK09725.1"/>
    </source>
</evidence>
<reference evidence="3" key="2">
    <citation type="submission" date="2023-01" db="EMBL/GenBank/DDBJ databases">
        <authorList>
            <person name="Sun Q."/>
            <person name="Evtushenko L."/>
        </authorList>
    </citation>
    <scope>NUCLEOTIDE SEQUENCE</scope>
    <source>
        <strain evidence="3">VKM Ac-2007</strain>
    </source>
</reference>
<protein>
    <submittedName>
        <fullName evidence="3">Uncharacterized protein</fullName>
    </submittedName>
</protein>
<keyword evidence="2" id="KW-1133">Transmembrane helix</keyword>
<dbReference type="Proteomes" id="UP001143474">
    <property type="component" value="Unassembled WGS sequence"/>
</dbReference>
<feature type="compositionally biased region" description="Pro residues" evidence="1">
    <location>
        <begin position="82"/>
        <end position="94"/>
    </location>
</feature>
<feature type="compositionally biased region" description="Low complexity" evidence="1">
    <location>
        <begin position="37"/>
        <end position="47"/>
    </location>
</feature>
<keyword evidence="2" id="KW-0812">Transmembrane</keyword>
<proteinExistence type="predicted"/>
<dbReference type="EMBL" id="BSEV01000006">
    <property type="protein sequence ID" value="GLK09725.1"/>
    <property type="molecule type" value="Genomic_DNA"/>
</dbReference>
<keyword evidence="2" id="KW-0472">Membrane</keyword>
<dbReference type="RefSeq" id="WP_344927952.1">
    <property type="nucleotide sequence ID" value="NZ_BAAAVD010000028.1"/>
</dbReference>
<evidence type="ECO:0000256" key="1">
    <source>
        <dbReference type="SAM" id="MobiDB-lite"/>
    </source>
</evidence>
<feature type="compositionally biased region" description="Low complexity" evidence="1">
    <location>
        <begin position="14"/>
        <end position="24"/>
    </location>
</feature>
<feature type="region of interest" description="Disordered" evidence="1">
    <location>
        <begin position="1"/>
        <end position="97"/>
    </location>
</feature>
<feature type="compositionally biased region" description="Pro residues" evidence="1">
    <location>
        <begin position="25"/>
        <end position="36"/>
    </location>
</feature>
<evidence type="ECO:0000256" key="2">
    <source>
        <dbReference type="SAM" id="Phobius"/>
    </source>
</evidence>
<keyword evidence="4" id="KW-1185">Reference proteome</keyword>
<feature type="compositionally biased region" description="Pro residues" evidence="1">
    <location>
        <begin position="48"/>
        <end position="58"/>
    </location>
</feature>